<dbReference type="GO" id="GO:0004252">
    <property type="term" value="F:serine-type endopeptidase activity"/>
    <property type="evidence" value="ECO:0007669"/>
    <property type="project" value="InterPro"/>
</dbReference>
<comment type="caution">
    <text evidence="2">The sequence shown here is derived from an EMBL/GenBank/DDBJ whole genome shotgun (WGS) entry which is preliminary data.</text>
</comment>
<dbReference type="EMBL" id="QJTK01000022">
    <property type="protein sequence ID" value="PYF06938.1"/>
    <property type="molecule type" value="Genomic_DNA"/>
</dbReference>
<sequence>MLRHKILLVKYPSDETQKSIELRLSEHLKTLRRAMIHVELDALLAEDPPRPADPKAAADNPRQMAPIITLADADCRKITRRAKRLIERREAASGLAHLRKEDRDRLAALRDGVNLIRIPSEHRADEIAAELHAEYPWMAPATEIIWHALRKSVCEGWPGVRLPPQLLDGPPGIGKSTWARHLATALRMPSMSVEATVENASFGVLGCQRGWATAGPGRLLQLILQERVGNPIVVIDELEKAGRVTGTNGGSYDLCGGLLPLLEPATASHWTCPYFQVPFDLGQVSWVMTVNATRPLPEPLLSRCPPIRLPHLTTSDLTGFARRQGARRALSDDSIDVIVEAIQASATPAQPISLRTVMRMIARAETLEAGPRQH</sequence>
<dbReference type="AlphaFoldDB" id="A0A318TVE7"/>
<dbReference type="GO" id="GO:0006515">
    <property type="term" value="P:protein quality control for misfolded or incompletely synthesized proteins"/>
    <property type="evidence" value="ECO:0007669"/>
    <property type="project" value="TreeGrafter"/>
</dbReference>
<protein>
    <submittedName>
        <fullName evidence="2">ATPase family protein associated with various cellular activities (AAA)</fullName>
    </submittedName>
</protein>
<dbReference type="InterPro" id="IPR027417">
    <property type="entry name" value="P-loop_NTPase"/>
</dbReference>
<dbReference type="OrthoDB" id="5297432at2"/>
<dbReference type="InterPro" id="IPR003959">
    <property type="entry name" value="ATPase_AAA_core"/>
</dbReference>
<dbReference type="Pfam" id="PF00004">
    <property type="entry name" value="AAA"/>
    <property type="match status" value="1"/>
</dbReference>
<dbReference type="GO" id="GO:0005524">
    <property type="term" value="F:ATP binding"/>
    <property type="evidence" value="ECO:0007669"/>
    <property type="project" value="InterPro"/>
</dbReference>
<dbReference type="GO" id="GO:0051131">
    <property type="term" value="P:chaperone-mediated protein complex assembly"/>
    <property type="evidence" value="ECO:0007669"/>
    <property type="project" value="TreeGrafter"/>
</dbReference>
<organism evidence="2 3">
    <name type="scientific">Rhodobacter viridis</name>
    <dbReference type="NCBI Taxonomy" id="1054202"/>
    <lineage>
        <taxon>Bacteria</taxon>
        <taxon>Pseudomonadati</taxon>
        <taxon>Pseudomonadota</taxon>
        <taxon>Alphaproteobacteria</taxon>
        <taxon>Rhodobacterales</taxon>
        <taxon>Rhodobacter group</taxon>
        <taxon>Rhodobacter</taxon>
    </lineage>
</organism>
<dbReference type="GO" id="GO:0016887">
    <property type="term" value="F:ATP hydrolysis activity"/>
    <property type="evidence" value="ECO:0007669"/>
    <property type="project" value="InterPro"/>
</dbReference>
<feature type="domain" description="ATPase AAA-type core" evidence="1">
    <location>
        <begin position="166"/>
        <end position="305"/>
    </location>
</feature>
<evidence type="ECO:0000259" key="1">
    <source>
        <dbReference type="Pfam" id="PF00004"/>
    </source>
</evidence>
<dbReference type="PANTHER" id="PTHR43718:SF2">
    <property type="entry name" value="LON PROTEASE HOMOLOG, MITOCHONDRIAL"/>
    <property type="match status" value="1"/>
</dbReference>
<dbReference type="PANTHER" id="PTHR43718">
    <property type="entry name" value="LON PROTEASE"/>
    <property type="match status" value="1"/>
</dbReference>
<dbReference type="GO" id="GO:0004176">
    <property type="term" value="F:ATP-dependent peptidase activity"/>
    <property type="evidence" value="ECO:0007669"/>
    <property type="project" value="InterPro"/>
</dbReference>
<dbReference type="Proteomes" id="UP000247727">
    <property type="component" value="Unassembled WGS sequence"/>
</dbReference>
<dbReference type="RefSeq" id="WP_110807150.1">
    <property type="nucleotide sequence ID" value="NZ_QJTK01000022.1"/>
</dbReference>
<keyword evidence="3" id="KW-1185">Reference proteome</keyword>
<accession>A0A318TVE7</accession>
<dbReference type="Gene3D" id="3.40.50.300">
    <property type="entry name" value="P-loop containing nucleotide triphosphate hydrolases"/>
    <property type="match status" value="1"/>
</dbReference>
<evidence type="ECO:0000313" key="2">
    <source>
        <dbReference type="EMBL" id="PYF06938.1"/>
    </source>
</evidence>
<dbReference type="SUPFAM" id="SSF52540">
    <property type="entry name" value="P-loop containing nucleoside triphosphate hydrolases"/>
    <property type="match status" value="1"/>
</dbReference>
<dbReference type="InterPro" id="IPR027065">
    <property type="entry name" value="Lon_Prtase"/>
</dbReference>
<proteinExistence type="predicted"/>
<reference evidence="2 3" key="1">
    <citation type="submission" date="2018-06" db="EMBL/GenBank/DDBJ databases">
        <title>Genomic Encyclopedia of Type Strains, Phase III (KMG-III): the genomes of soil and plant-associated and newly described type strains.</title>
        <authorList>
            <person name="Whitman W."/>
        </authorList>
    </citation>
    <scope>NUCLEOTIDE SEQUENCE [LARGE SCALE GENOMIC DNA]</scope>
    <source>
        <strain evidence="2 3">JA737</strain>
    </source>
</reference>
<evidence type="ECO:0000313" key="3">
    <source>
        <dbReference type="Proteomes" id="UP000247727"/>
    </source>
</evidence>
<dbReference type="GO" id="GO:0003697">
    <property type="term" value="F:single-stranded DNA binding"/>
    <property type="evidence" value="ECO:0007669"/>
    <property type="project" value="TreeGrafter"/>
</dbReference>
<name>A0A318TVE7_9RHOB</name>
<gene>
    <name evidence="2" type="ORF">C8J30_12221</name>
</gene>
<dbReference type="GO" id="GO:0007005">
    <property type="term" value="P:mitochondrion organization"/>
    <property type="evidence" value="ECO:0007669"/>
    <property type="project" value="TreeGrafter"/>
</dbReference>